<dbReference type="Proteomes" id="UP001160334">
    <property type="component" value="Unassembled WGS sequence"/>
</dbReference>
<dbReference type="EMBL" id="JARXVC010000002">
    <property type="protein sequence ID" value="MDH6279739.1"/>
    <property type="molecule type" value="Genomic_DNA"/>
</dbReference>
<sequence length="231" mass="25443">MAIHSRAVACPPPVQRHWCWQLVRSLTSSSSKLATWSGSWHPAAVAPAGSAVMSCPCGDDAPWISWDHRRALGSVGIETYRYRSPGTRHLGFSDRPRTRSPRRWVPCPQDGSRSQRCASSAQEGRSPLLSHAPGPGVAVAADRLGKPVGLVGRPSRDDTCRIRIDLDRRTRRGKIPRHDDGRSGRTAPAGRCVWAWLHGRLHALVRVRLWRSSFRGFGTQSPTTKVNLPSA</sequence>
<comment type="caution">
    <text evidence="2">The sequence shown here is derived from an EMBL/GenBank/DDBJ whole genome shotgun (WGS) entry which is preliminary data.</text>
</comment>
<name>A0ABT6M605_9NOCA</name>
<keyword evidence="3" id="KW-1185">Reference proteome</keyword>
<organism evidence="2 3">
    <name type="scientific">Prescottella agglutinans</name>
    <dbReference type="NCBI Taxonomy" id="1644129"/>
    <lineage>
        <taxon>Bacteria</taxon>
        <taxon>Bacillati</taxon>
        <taxon>Actinomycetota</taxon>
        <taxon>Actinomycetes</taxon>
        <taxon>Mycobacteriales</taxon>
        <taxon>Nocardiaceae</taxon>
        <taxon>Prescottella</taxon>
    </lineage>
</organism>
<evidence type="ECO:0000313" key="2">
    <source>
        <dbReference type="EMBL" id="MDH6279739.1"/>
    </source>
</evidence>
<evidence type="ECO:0000313" key="3">
    <source>
        <dbReference type="Proteomes" id="UP001160334"/>
    </source>
</evidence>
<evidence type="ECO:0000256" key="1">
    <source>
        <dbReference type="SAM" id="MobiDB-lite"/>
    </source>
</evidence>
<reference evidence="2 3" key="1">
    <citation type="submission" date="2023-04" db="EMBL/GenBank/DDBJ databases">
        <title>Forest soil microbial communities from Buena Vista Peninsula, Colon Province, Panama.</title>
        <authorList>
            <person name="Bouskill N."/>
        </authorList>
    </citation>
    <scope>NUCLEOTIDE SEQUENCE [LARGE SCALE GENOMIC DNA]</scope>
    <source>
        <strain evidence="2 3">CFH S0262</strain>
    </source>
</reference>
<feature type="region of interest" description="Disordered" evidence="1">
    <location>
        <begin position="88"/>
        <end position="133"/>
    </location>
</feature>
<proteinExistence type="predicted"/>
<accession>A0ABT6M605</accession>
<protein>
    <submittedName>
        <fullName evidence="2">Uncharacterized protein</fullName>
    </submittedName>
</protein>
<feature type="compositionally biased region" description="Polar residues" evidence="1">
    <location>
        <begin position="111"/>
        <end position="123"/>
    </location>
</feature>
<gene>
    <name evidence="2" type="ORF">M2280_000948</name>
</gene>